<keyword evidence="2" id="KW-1185">Reference proteome</keyword>
<reference evidence="1 2" key="1">
    <citation type="submission" date="2018-10" db="EMBL/GenBank/DDBJ databases">
        <title>Butyricimonas faecalis sp. nov., isolated from human faeces and emended description of the genus Butyricimonas.</title>
        <authorList>
            <person name="Le Roy T."/>
            <person name="Van der Smissen P."/>
            <person name="Paquot A."/>
            <person name="Delzenne N."/>
            <person name="Muccioli G."/>
            <person name="Collet J.-F."/>
            <person name="Cani P.D."/>
        </authorList>
    </citation>
    <scope>NUCLEOTIDE SEQUENCE [LARGE SCALE GENOMIC DNA]</scope>
    <source>
        <strain evidence="1 2">H184</strain>
    </source>
</reference>
<dbReference type="Proteomes" id="UP000270673">
    <property type="component" value="Chromosome"/>
</dbReference>
<proteinExistence type="predicted"/>
<organism evidence="1 2">
    <name type="scientific">Butyricimonas faecalis</name>
    <dbReference type="NCBI Taxonomy" id="2093856"/>
    <lineage>
        <taxon>Bacteria</taxon>
        <taxon>Pseudomonadati</taxon>
        <taxon>Bacteroidota</taxon>
        <taxon>Bacteroidia</taxon>
        <taxon>Bacteroidales</taxon>
        <taxon>Odoribacteraceae</taxon>
        <taxon>Butyricimonas</taxon>
    </lineage>
</organism>
<protein>
    <submittedName>
        <fullName evidence="1">Uncharacterized protein</fullName>
    </submittedName>
</protein>
<evidence type="ECO:0000313" key="2">
    <source>
        <dbReference type="Proteomes" id="UP000270673"/>
    </source>
</evidence>
<name>A0A3S9VYA0_9BACT</name>
<dbReference type="AlphaFoldDB" id="A0A3S9VYA0"/>
<gene>
    <name evidence="1" type="ORF">D8S85_19425</name>
</gene>
<evidence type="ECO:0000313" key="1">
    <source>
        <dbReference type="EMBL" id="AZS31502.1"/>
    </source>
</evidence>
<sequence length="59" mass="6834">MTIDSRRVLNFGYNVLNLLREVEVIGGVLESKYFYLAGRTELGVRDDPLLKIIFNFNIK</sequence>
<dbReference type="KEGG" id="buy:D8S85_19425"/>
<accession>A0A3S9VYA0</accession>
<dbReference type="EMBL" id="CP032819">
    <property type="protein sequence ID" value="AZS31502.1"/>
    <property type="molecule type" value="Genomic_DNA"/>
</dbReference>